<reference evidence="2" key="1">
    <citation type="submission" date="2021-01" db="EMBL/GenBank/DDBJ databases">
        <authorList>
            <consortium name="Genoscope - CEA"/>
            <person name="William W."/>
        </authorList>
    </citation>
    <scope>NUCLEOTIDE SEQUENCE</scope>
</reference>
<dbReference type="Proteomes" id="UP000692954">
    <property type="component" value="Unassembled WGS sequence"/>
</dbReference>
<dbReference type="AlphaFoldDB" id="A0A8S1P0I8"/>
<organism evidence="2 3">
    <name type="scientific">Paramecium sonneborni</name>
    <dbReference type="NCBI Taxonomy" id="65129"/>
    <lineage>
        <taxon>Eukaryota</taxon>
        <taxon>Sar</taxon>
        <taxon>Alveolata</taxon>
        <taxon>Ciliophora</taxon>
        <taxon>Intramacronucleata</taxon>
        <taxon>Oligohymenophorea</taxon>
        <taxon>Peniculida</taxon>
        <taxon>Parameciidae</taxon>
        <taxon>Paramecium</taxon>
    </lineage>
</organism>
<dbReference type="OrthoDB" id="294175at2759"/>
<keyword evidence="1" id="KW-0732">Signal</keyword>
<protein>
    <recommendedName>
        <fullName evidence="4">Transmembrane protein</fullName>
    </recommendedName>
</protein>
<feature type="chain" id="PRO_5035851929" description="Transmembrane protein" evidence="1">
    <location>
        <begin position="21"/>
        <end position="178"/>
    </location>
</feature>
<evidence type="ECO:0008006" key="4">
    <source>
        <dbReference type="Google" id="ProtNLM"/>
    </source>
</evidence>
<feature type="signal peptide" evidence="1">
    <location>
        <begin position="1"/>
        <end position="20"/>
    </location>
</feature>
<comment type="caution">
    <text evidence="2">The sequence shown here is derived from an EMBL/GenBank/DDBJ whole genome shotgun (WGS) entry which is preliminary data.</text>
</comment>
<gene>
    <name evidence="2" type="ORF">PSON_ATCC_30995.1.T0650137</name>
</gene>
<accession>A0A8S1P0I8</accession>
<proteinExistence type="predicted"/>
<evidence type="ECO:0000256" key="1">
    <source>
        <dbReference type="SAM" id="SignalP"/>
    </source>
</evidence>
<keyword evidence="3" id="KW-1185">Reference proteome</keyword>
<evidence type="ECO:0000313" key="3">
    <source>
        <dbReference type="Proteomes" id="UP000692954"/>
    </source>
</evidence>
<dbReference type="EMBL" id="CAJJDN010000065">
    <property type="protein sequence ID" value="CAD8095883.1"/>
    <property type="molecule type" value="Genomic_DNA"/>
</dbReference>
<sequence>MIIQLLFFMTHANLIQQSYSIQNQDQAVIHLSFIKQFTTNYQFGDLNFNLSIQANHQYTLLYIPDSSSNEYYCVVLLKSNYQDCFKQIIFIQDDEQSCQQNVTTNLQYYIDGNQSYLSNLICNRFQNLTISNFHYKVKISESQTLITPALIILNRFVTSKEGLQINFQMNFQVLQLEL</sequence>
<evidence type="ECO:0000313" key="2">
    <source>
        <dbReference type="EMBL" id="CAD8095883.1"/>
    </source>
</evidence>
<name>A0A8S1P0I8_9CILI</name>